<protein>
    <submittedName>
        <fullName evidence="2">Uncharacterized protein</fullName>
    </submittedName>
</protein>
<keyword evidence="3" id="KW-1185">Reference proteome</keyword>
<organism evidence="2 3">
    <name type="scientific">Choiromyces venosus 120613-1</name>
    <dbReference type="NCBI Taxonomy" id="1336337"/>
    <lineage>
        <taxon>Eukaryota</taxon>
        <taxon>Fungi</taxon>
        <taxon>Dikarya</taxon>
        <taxon>Ascomycota</taxon>
        <taxon>Pezizomycotina</taxon>
        <taxon>Pezizomycetes</taxon>
        <taxon>Pezizales</taxon>
        <taxon>Tuberaceae</taxon>
        <taxon>Choiromyces</taxon>
    </lineage>
</organism>
<dbReference type="Proteomes" id="UP000276215">
    <property type="component" value="Unassembled WGS sequence"/>
</dbReference>
<name>A0A3N4JJL6_9PEZI</name>
<sequence length="70" mass="8086">MFAFLPHLFLPSHCTASRPFIVRLSLACSYNHPLHYFTGWVPVQTAGVRLDGTRSKKKQTPSHRTYEQQK</sequence>
<proteinExistence type="predicted"/>
<evidence type="ECO:0000313" key="3">
    <source>
        <dbReference type="Proteomes" id="UP000276215"/>
    </source>
</evidence>
<evidence type="ECO:0000256" key="1">
    <source>
        <dbReference type="SAM" id="MobiDB-lite"/>
    </source>
</evidence>
<gene>
    <name evidence="2" type="ORF">L873DRAFT_1810249</name>
</gene>
<dbReference type="EMBL" id="ML120407">
    <property type="protein sequence ID" value="RPA97168.1"/>
    <property type="molecule type" value="Genomic_DNA"/>
</dbReference>
<reference evidence="2 3" key="1">
    <citation type="journal article" date="2018" name="Nat. Ecol. Evol.">
        <title>Pezizomycetes genomes reveal the molecular basis of ectomycorrhizal truffle lifestyle.</title>
        <authorList>
            <person name="Murat C."/>
            <person name="Payen T."/>
            <person name="Noel B."/>
            <person name="Kuo A."/>
            <person name="Morin E."/>
            <person name="Chen J."/>
            <person name="Kohler A."/>
            <person name="Krizsan K."/>
            <person name="Balestrini R."/>
            <person name="Da Silva C."/>
            <person name="Montanini B."/>
            <person name="Hainaut M."/>
            <person name="Levati E."/>
            <person name="Barry K.W."/>
            <person name="Belfiori B."/>
            <person name="Cichocki N."/>
            <person name="Clum A."/>
            <person name="Dockter R.B."/>
            <person name="Fauchery L."/>
            <person name="Guy J."/>
            <person name="Iotti M."/>
            <person name="Le Tacon F."/>
            <person name="Lindquist E.A."/>
            <person name="Lipzen A."/>
            <person name="Malagnac F."/>
            <person name="Mello A."/>
            <person name="Molinier V."/>
            <person name="Miyauchi S."/>
            <person name="Poulain J."/>
            <person name="Riccioni C."/>
            <person name="Rubini A."/>
            <person name="Sitrit Y."/>
            <person name="Splivallo R."/>
            <person name="Traeger S."/>
            <person name="Wang M."/>
            <person name="Zifcakova L."/>
            <person name="Wipf D."/>
            <person name="Zambonelli A."/>
            <person name="Paolocci F."/>
            <person name="Nowrousian M."/>
            <person name="Ottonello S."/>
            <person name="Baldrian P."/>
            <person name="Spatafora J.W."/>
            <person name="Henrissat B."/>
            <person name="Nagy L.G."/>
            <person name="Aury J.M."/>
            <person name="Wincker P."/>
            <person name="Grigoriev I.V."/>
            <person name="Bonfante P."/>
            <person name="Martin F.M."/>
        </authorList>
    </citation>
    <scope>NUCLEOTIDE SEQUENCE [LARGE SCALE GENOMIC DNA]</scope>
    <source>
        <strain evidence="2 3">120613-1</strain>
    </source>
</reference>
<accession>A0A3N4JJL6</accession>
<evidence type="ECO:0000313" key="2">
    <source>
        <dbReference type="EMBL" id="RPA97168.1"/>
    </source>
</evidence>
<dbReference type="AlphaFoldDB" id="A0A3N4JJL6"/>
<feature type="region of interest" description="Disordered" evidence="1">
    <location>
        <begin position="51"/>
        <end position="70"/>
    </location>
</feature>